<evidence type="ECO:0000313" key="1">
    <source>
        <dbReference type="EMBL" id="JAS57258.1"/>
    </source>
</evidence>
<proteinExistence type="predicted"/>
<reference evidence="1" key="1">
    <citation type="submission" date="2015-11" db="EMBL/GenBank/DDBJ databases">
        <title>De novo transcriptome assembly of four potential Pierce s Disease insect vectors from Arizona vineyards.</title>
        <authorList>
            <person name="Tassone E.E."/>
        </authorList>
    </citation>
    <scope>NUCLEOTIDE SEQUENCE</scope>
</reference>
<dbReference type="AlphaFoldDB" id="A0A1B6G487"/>
<protein>
    <submittedName>
        <fullName evidence="1">Uncharacterized protein</fullName>
    </submittedName>
</protein>
<dbReference type="EMBL" id="GECZ01012511">
    <property type="protein sequence ID" value="JAS57258.1"/>
    <property type="molecule type" value="Transcribed_RNA"/>
</dbReference>
<accession>A0A1B6G487</accession>
<organism evidence="1">
    <name type="scientific">Cuerna arida</name>
    <dbReference type="NCBI Taxonomy" id="1464854"/>
    <lineage>
        <taxon>Eukaryota</taxon>
        <taxon>Metazoa</taxon>
        <taxon>Ecdysozoa</taxon>
        <taxon>Arthropoda</taxon>
        <taxon>Hexapoda</taxon>
        <taxon>Insecta</taxon>
        <taxon>Pterygota</taxon>
        <taxon>Neoptera</taxon>
        <taxon>Paraneoptera</taxon>
        <taxon>Hemiptera</taxon>
        <taxon>Auchenorrhyncha</taxon>
        <taxon>Membracoidea</taxon>
        <taxon>Cicadellidae</taxon>
        <taxon>Cicadellinae</taxon>
        <taxon>Proconiini</taxon>
        <taxon>Cuerna</taxon>
    </lineage>
</organism>
<name>A0A1B6G487_9HEMI</name>
<gene>
    <name evidence="1" type="ORF">g.13044</name>
</gene>
<sequence length="344" mass="39683">MSDGNRSYLERHSKRVEHYKSLVYGRKILFNKNYEVKLKRSQSSIDGYRKNKENKVDHISTQSEFELTSVMTRSAARKYKTVGAIHNKVNFEKELKVRKRWPPNISYSIPEPYDDHTILKDSVAKSFDEVMSFCKCALALKAENTVKRPEMPEDCWELGGQTASFIDLSPYLTQEPIIVNGNDETQITLHLNENLLPQHYIDIIPFSEEQNGALVIQEHEEDYKTISSTIHSRDGYVSENKKFSNSNSYFKANNTSTLNFLPYDPMISIYNDHTYAQKYFDPDSPQLSHSENVGFEDEFKLEDGLKDLLLNTAILKCVICGEPPQEMTSYLENAKNNIDVMPFV</sequence>